<dbReference type="VEuPathDB" id="FungiDB:A1Q1_03797"/>
<reference evidence="2 3" key="1">
    <citation type="journal article" date="2012" name="Eukaryot. Cell">
        <title>Draft genome sequence of CBS 2479, the standard type strain of Trichosporon asahii.</title>
        <authorList>
            <person name="Yang R.Y."/>
            <person name="Li H.T."/>
            <person name="Zhu H."/>
            <person name="Zhou G.P."/>
            <person name="Wang M."/>
            <person name="Wang L."/>
        </authorList>
    </citation>
    <scope>NUCLEOTIDE SEQUENCE [LARGE SCALE GENOMIC DNA]</scope>
    <source>
        <strain evidence="3">ATCC 90039 / CBS 2479 / JCM 2466 / KCTC 7840 / NCYC 2677 / UAMH 7654</strain>
    </source>
</reference>
<feature type="compositionally biased region" description="Pro residues" evidence="1">
    <location>
        <begin position="29"/>
        <end position="50"/>
    </location>
</feature>
<accession>J6EX55</accession>
<sequence>MPVEAALGALDRVGEMLWLAVGAVDEPTASPPPALPPPADPAAPAPVAPLAPPSLPPLHACFAASICVWVRPKHGKQASNVPTTFDDQRLFAFKVGALGHAEIGGALRVDKT</sequence>
<dbReference type="RefSeq" id="XP_014178602.1">
    <property type="nucleotide sequence ID" value="XM_014323127.1"/>
</dbReference>
<dbReference type="Proteomes" id="UP000002748">
    <property type="component" value="Unassembled WGS sequence"/>
</dbReference>
<gene>
    <name evidence="2" type="ORF">A1Q1_03797</name>
</gene>
<feature type="region of interest" description="Disordered" evidence="1">
    <location>
        <begin position="27"/>
        <end position="50"/>
    </location>
</feature>
<organism evidence="2 3">
    <name type="scientific">Trichosporon asahii var. asahii (strain ATCC 90039 / CBS 2479 / JCM 2466 / KCTC 7840 / NBRC 103889/ NCYC 2677 / UAMH 7654)</name>
    <name type="common">Yeast</name>
    <dbReference type="NCBI Taxonomy" id="1186058"/>
    <lineage>
        <taxon>Eukaryota</taxon>
        <taxon>Fungi</taxon>
        <taxon>Dikarya</taxon>
        <taxon>Basidiomycota</taxon>
        <taxon>Agaricomycotina</taxon>
        <taxon>Tremellomycetes</taxon>
        <taxon>Trichosporonales</taxon>
        <taxon>Trichosporonaceae</taxon>
        <taxon>Trichosporon</taxon>
    </lineage>
</organism>
<evidence type="ECO:0000313" key="3">
    <source>
        <dbReference type="Proteomes" id="UP000002748"/>
    </source>
</evidence>
<proteinExistence type="predicted"/>
<protein>
    <submittedName>
        <fullName evidence="2">Uncharacterized protein</fullName>
    </submittedName>
</protein>
<name>J6EX55_TRIAS</name>
<dbReference type="GeneID" id="25987310"/>
<dbReference type="AlphaFoldDB" id="J6EX55"/>
<evidence type="ECO:0000256" key="1">
    <source>
        <dbReference type="SAM" id="MobiDB-lite"/>
    </source>
</evidence>
<dbReference type="HOGENOM" id="CLU_2147621_0_0_1"/>
<comment type="caution">
    <text evidence="2">The sequence shown here is derived from an EMBL/GenBank/DDBJ whole genome shotgun (WGS) entry which is preliminary data.</text>
</comment>
<dbReference type="EMBL" id="ALBS01000251">
    <property type="protein sequence ID" value="EJT47412.1"/>
    <property type="molecule type" value="Genomic_DNA"/>
</dbReference>
<dbReference type="KEGG" id="tasa:A1Q1_03797"/>
<evidence type="ECO:0000313" key="2">
    <source>
        <dbReference type="EMBL" id="EJT47412.1"/>
    </source>
</evidence>